<evidence type="ECO:0000256" key="4">
    <source>
        <dbReference type="ARBA" id="ARBA00022989"/>
    </source>
</evidence>
<feature type="transmembrane region" description="Helical" evidence="6">
    <location>
        <begin position="329"/>
        <end position="352"/>
    </location>
</feature>
<dbReference type="InterPro" id="IPR011701">
    <property type="entry name" value="MFS"/>
</dbReference>
<keyword evidence="5 6" id="KW-0472">Membrane</keyword>
<dbReference type="InterPro" id="IPR020846">
    <property type="entry name" value="MFS_dom"/>
</dbReference>
<feature type="transmembrane region" description="Helical" evidence="6">
    <location>
        <begin position="105"/>
        <end position="133"/>
    </location>
</feature>
<dbReference type="PROSITE" id="PS50850">
    <property type="entry name" value="MFS"/>
    <property type="match status" value="1"/>
</dbReference>
<comment type="subcellular location">
    <subcellularLocation>
        <location evidence="1">Membrane</location>
        <topology evidence="1">Multi-pass membrane protein</topology>
    </subcellularLocation>
</comment>
<dbReference type="InterPro" id="IPR036259">
    <property type="entry name" value="MFS_trans_sf"/>
</dbReference>
<dbReference type="PANTHER" id="PTHR23505:SF79">
    <property type="entry name" value="PROTEIN SPINSTER"/>
    <property type="match status" value="1"/>
</dbReference>
<evidence type="ECO:0000313" key="10">
    <source>
        <dbReference type="Proteomes" id="UP000323502"/>
    </source>
</evidence>
<dbReference type="AlphaFoldDB" id="A0A1G7MA99"/>
<dbReference type="InterPro" id="IPR044770">
    <property type="entry name" value="MFS_spinster-like"/>
</dbReference>
<reference evidence="9 10" key="1">
    <citation type="submission" date="2016-10" db="EMBL/GenBank/DDBJ databases">
        <authorList>
            <person name="Varghese N."/>
            <person name="Submissions S."/>
        </authorList>
    </citation>
    <scope>NUCLEOTIDE SEQUENCE [LARGE SCALE GENOMIC DNA]</scope>
    <source>
        <strain evidence="9 10">S7-754</strain>
    </source>
</reference>
<reference evidence="8 11" key="2">
    <citation type="submission" date="2019-12" db="EMBL/GenBank/DDBJ databases">
        <authorList>
            <person name="Zheng J."/>
        </authorList>
    </citation>
    <scope>NUCLEOTIDE SEQUENCE [LARGE SCALE GENOMIC DNA]</scope>
    <source>
        <strain evidence="8 11">DSM 27347</strain>
    </source>
</reference>
<feature type="transmembrane region" description="Helical" evidence="6">
    <location>
        <begin position="166"/>
        <end position="188"/>
    </location>
</feature>
<feature type="transmembrane region" description="Helical" evidence="6">
    <location>
        <begin position="78"/>
        <end position="99"/>
    </location>
</feature>
<evidence type="ECO:0000313" key="9">
    <source>
        <dbReference type="EMBL" id="SDF58632.1"/>
    </source>
</evidence>
<evidence type="ECO:0000256" key="2">
    <source>
        <dbReference type="ARBA" id="ARBA00022448"/>
    </source>
</evidence>
<keyword evidence="10" id="KW-1185">Reference proteome</keyword>
<dbReference type="EMBL" id="WSUT01000001">
    <property type="protein sequence ID" value="MWC42096.1"/>
    <property type="molecule type" value="Genomic_DNA"/>
</dbReference>
<feature type="transmembrane region" description="Helical" evidence="6">
    <location>
        <begin position="427"/>
        <end position="448"/>
    </location>
</feature>
<sequence>MSRFTGVRTMERPDVAAIPIELPPAAPASPGVPTGYDWYVVATLFAVSVLGYVDRVILSFLVEPIKADLALSDKQVGLVVGTAFAVLYVIGGIFLARVLDGRRRMPVLAACIIVWSAGTLVSGLAGGFALLFVARMLVGVGEAGLNPAAVSIISDRFDATRVQRPLGLFTTGLYVGGGLAMMGGGKLLAELAARPPQQLPLVGVLEGWRMVFVLLAIPGVVLAVLLLATVRDRQRASPDAPAPAHGGAWRFVRANAALVTLLATSVVAWSMNNYGLLNWYPAMLMRSHGMTAQDVAWTYGPAFLLGGMAGCLGAAPVQRALGRRFGMVLSPFALTLGCMATLAVTTFAGPLMPDRGSAVAFAAINMFVSAMSVTSVFILIVAVAPPRMRALFTGFYMALVNLTGGAFGSVLVGALTDNVLGAERLNVSLSVMAAVFGPLATVLMLFAIRIVRTRGIAAAG</sequence>
<dbReference type="GO" id="GO:0016020">
    <property type="term" value="C:membrane"/>
    <property type="evidence" value="ECO:0007669"/>
    <property type="project" value="UniProtKB-SubCell"/>
</dbReference>
<name>A0A1G7MA99_9SPHN</name>
<feature type="transmembrane region" description="Helical" evidence="6">
    <location>
        <begin position="208"/>
        <end position="230"/>
    </location>
</feature>
<feature type="transmembrane region" description="Helical" evidence="6">
    <location>
        <begin position="296"/>
        <end position="317"/>
    </location>
</feature>
<dbReference type="RefSeq" id="WP_160146773.1">
    <property type="nucleotide sequence ID" value="NZ_FNBI01000004.1"/>
</dbReference>
<proteinExistence type="predicted"/>
<feature type="transmembrane region" description="Helical" evidence="6">
    <location>
        <begin position="38"/>
        <end position="58"/>
    </location>
</feature>
<accession>A0A1G7MA99</accession>
<evidence type="ECO:0000256" key="6">
    <source>
        <dbReference type="SAM" id="Phobius"/>
    </source>
</evidence>
<feature type="transmembrane region" description="Helical" evidence="6">
    <location>
        <begin position="395"/>
        <end position="415"/>
    </location>
</feature>
<dbReference type="Gene3D" id="1.20.1250.20">
    <property type="entry name" value="MFS general substrate transporter like domains"/>
    <property type="match status" value="2"/>
</dbReference>
<keyword evidence="2" id="KW-0813">Transport</keyword>
<evidence type="ECO:0000259" key="7">
    <source>
        <dbReference type="PROSITE" id="PS50850"/>
    </source>
</evidence>
<keyword evidence="3 6" id="KW-0812">Transmembrane</keyword>
<dbReference type="PANTHER" id="PTHR23505">
    <property type="entry name" value="SPINSTER"/>
    <property type="match status" value="1"/>
</dbReference>
<evidence type="ECO:0000256" key="3">
    <source>
        <dbReference type="ARBA" id="ARBA00022692"/>
    </source>
</evidence>
<gene>
    <name evidence="8" type="ORF">GQR91_00255</name>
    <name evidence="9" type="ORF">SAMN05216557_104120</name>
</gene>
<dbReference type="GO" id="GO:0022857">
    <property type="term" value="F:transmembrane transporter activity"/>
    <property type="evidence" value="ECO:0007669"/>
    <property type="project" value="InterPro"/>
</dbReference>
<evidence type="ECO:0000256" key="1">
    <source>
        <dbReference type="ARBA" id="ARBA00004141"/>
    </source>
</evidence>
<protein>
    <submittedName>
        <fullName evidence="8">MFS transporter</fullName>
    </submittedName>
    <submittedName>
        <fullName evidence="9">Predicted arabinose efflux permease, MFS family</fullName>
    </submittedName>
</protein>
<dbReference type="OrthoDB" id="7400989at2"/>
<evidence type="ECO:0000313" key="8">
    <source>
        <dbReference type="EMBL" id="MWC42096.1"/>
    </source>
</evidence>
<feature type="domain" description="Major facilitator superfamily (MFS) profile" evidence="7">
    <location>
        <begin position="40"/>
        <end position="455"/>
    </location>
</feature>
<dbReference type="EMBL" id="FNBI01000004">
    <property type="protein sequence ID" value="SDF58632.1"/>
    <property type="molecule type" value="Genomic_DNA"/>
</dbReference>
<evidence type="ECO:0000256" key="5">
    <source>
        <dbReference type="ARBA" id="ARBA00023136"/>
    </source>
</evidence>
<feature type="transmembrane region" description="Helical" evidence="6">
    <location>
        <begin position="358"/>
        <end position="383"/>
    </location>
</feature>
<dbReference type="Proteomes" id="UP000436801">
    <property type="component" value="Unassembled WGS sequence"/>
</dbReference>
<organism evidence="9 10">
    <name type="scientific">Sphingomonas carotinifaciens</name>
    <dbReference type="NCBI Taxonomy" id="1166323"/>
    <lineage>
        <taxon>Bacteria</taxon>
        <taxon>Pseudomonadati</taxon>
        <taxon>Pseudomonadota</taxon>
        <taxon>Alphaproteobacteria</taxon>
        <taxon>Sphingomonadales</taxon>
        <taxon>Sphingomonadaceae</taxon>
        <taxon>Sphingomonas</taxon>
    </lineage>
</organism>
<evidence type="ECO:0000313" key="11">
    <source>
        <dbReference type="Proteomes" id="UP000436801"/>
    </source>
</evidence>
<dbReference type="SUPFAM" id="SSF103473">
    <property type="entry name" value="MFS general substrate transporter"/>
    <property type="match status" value="1"/>
</dbReference>
<dbReference type="Proteomes" id="UP000323502">
    <property type="component" value="Unassembled WGS sequence"/>
</dbReference>
<dbReference type="Pfam" id="PF07690">
    <property type="entry name" value="MFS_1"/>
    <property type="match status" value="1"/>
</dbReference>
<keyword evidence="4 6" id="KW-1133">Transmembrane helix</keyword>
<feature type="transmembrane region" description="Helical" evidence="6">
    <location>
        <begin position="251"/>
        <end position="276"/>
    </location>
</feature>